<reference evidence="2" key="1">
    <citation type="submission" date="2014-05" db="EMBL/GenBank/DDBJ databases">
        <authorList>
            <person name="Aksoy S."/>
            <person name="Warren W."/>
            <person name="Wilson R.K."/>
        </authorList>
    </citation>
    <scope>NUCLEOTIDE SEQUENCE [LARGE SCALE GENOMIC DNA]</scope>
    <source>
        <strain evidence="2">TTRI</strain>
    </source>
</reference>
<reference evidence="1" key="2">
    <citation type="submission" date="2020-05" db="UniProtKB">
        <authorList>
            <consortium name="EnsemblMetazoa"/>
        </authorList>
    </citation>
    <scope>IDENTIFICATION</scope>
    <source>
        <strain evidence="1">TTRI</strain>
    </source>
</reference>
<accession>A0A1A9VW07</accession>
<dbReference type="EnsemblMetazoa" id="GAUT049415-RA">
    <property type="protein sequence ID" value="GAUT049415-PA"/>
    <property type="gene ID" value="GAUT049415"/>
</dbReference>
<evidence type="ECO:0000313" key="2">
    <source>
        <dbReference type="Proteomes" id="UP000078200"/>
    </source>
</evidence>
<keyword evidence="2" id="KW-1185">Reference proteome</keyword>
<name>A0A1A9VW07_GLOAU</name>
<dbReference type="AlphaFoldDB" id="A0A1A9VW07"/>
<dbReference type="VEuPathDB" id="VectorBase:GAUT049415"/>
<dbReference type="EnsemblMetazoa" id="GAUT046528-RA">
    <property type="protein sequence ID" value="GAUT046528-PA"/>
    <property type="gene ID" value="GAUT046528"/>
</dbReference>
<organism evidence="1 2">
    <name type="scientific">Glossina austeni</name>
    <name type="common">Savannah tsetse fly</name>
    <dbReference type="NCBI Taxonomy" id="7395"/>
    <lineage>
        <taxon>Eukaryota</taxon>
        <taxon>Metazoa</taxon>
        <taxon>Ecdysozoa</taxon>
        <taxon>Arthropoda</taxon>
        <taxon>Hexapoda</taxon>
        <taxon>Insecta</taxon>
        <taxon>Pterygota</taxon>
        <taxon>Neoptera</taxon>
        <taxon>Endopterygota</taxon>
        <taxon>Diptera</taxon>
        <taxon>Brachycera</taxon>
        <taxon>Muscomorpha</taxon>
        <taxon>Hippoboscoidea</taxon>
        <taxon>Glossinidae</taxon>
        <taxon>Glossina</taxon>
    </lineage>
</organism>
<protein>
    <submittedName>
        <fullName evidence="1">Uncharacterized protein</fullName>
    </submittedName>
</protein>
<dbReference type="VEuPathDB" id="VectorBase:GAUT046528"/>
<dbReference type="Proteomes" id="UP000078200">
    <property type="component" value="Unassembled WGS sequence"/>
</dbReference>
<proteinExistence type="predicted"/>
<sequence length="60" mass="6902">MLLKRSSLSPSRDIELKTTLINGNYRRMDMVLAENCGFVVEALKKRLHVKRQNAARKSTL</sequence>
<evidence type="ECO:0000313" key="1">
    <source>
        <dbReference type="EnsemblMetazoa" id="GAUT046528-PA"/>
    </source>
</evidence>